<proteinExistence type="predicted"/>
<evidence type="ECO:0000313" key="3">
    <source>
        <dbReference type="EMBL" id="MBB3188639.1"/>
    </source>
</evidence>
<dbReference type="Proteomes" id="UP000544222">
    <property type="component" value="Unassembled WGS sequence"/>
</dbReference>
<organism evidence="3 4">
    <name type="scientific">Microbacter margulisiae</name>
    <dbReference type="NCBI Taxonomy" id="1350067"/>
    <lineage>
        <taxon>Bacteria</taxon>
        <taxon>Pseudomonadati</taxon>
        <taxon>Bacteroidota</taxon>
        <taxon>Bacteroidia</taxon>
        <taxon>Bacteroidales</taxon>
        <taxon>Porphyromonadaceae</taxon>
        <taxon>Microbacter</taxon>
    </lineage>
</organism>
<dbReference type="InterPro" id="IPR019223">
    <property type="entry name" value="DUF2147"/>
</dbReference>
<dbReference type="AlphaFoldDB" id="A0A7W5DT76"/>
<accession>A0A7W5DT76</accession>
<sequence>MKTKPFFLFLFVLISLCSSAEIKSSADRIIGYYYAIDDATQKASQVEIYRATDGKYYGKIVWLQQPLLKGRPVLDFKNPDKDLRNRTILGIPLLNGFVYNSKKDEWEDGTIYNPANGNTFHCIMKFVGNNRLKIRGYMGASWMGLGKTAYWPKENNLRE</sequence>
<evidence type="ECO:0000259" key="2">
    <source>
        <dbReference type="Pfam" id="PF09917"/>
    </source>
</evidence>
<dbReference type="PANTHER" id="PTHR36919">
    <property type="entry name" value="BLR1215 PROTEIN"/>
    <property type="match status" value="1"/>
</dbReference>
<dbReference type="Gene3D" id="2.40.128.520">
    <property type="match status" value="1"/>
</dbReference>
<reference evidence="3 4" key="1">
    <citation type="submission" date="2020-08" db="EMBL/GenBank/DDBJ databases">
        <title>Genomic Encyclopedia of Type Strains, Phase IV (KMG-IV): sequencing the most valuable type-strain genomes for metagenomic binning, comparative biology and taxonomic classification.</title>
        <authorList>
            <person name="Goeker M."/>
        </authorList>
    </citation>
    <scope>NUCLEOTIDE SEQUENCE [LARGE SCALE GENOMIC DNA]</scope>
    <source>
        <strain evidence="3 4">DSM 27471</strain>
    </source>
</reference>
<gene>
    <name evidence="3" type="ORF">FHX64_002837</name>
</gene>
<name>A0A7W5DT76_9PORP</name>
<dbReference type="Pfam" id="PF09917">
    <property type="entry name" value="DUF2147"/>
    <property type="match status" value="1"/>
</dbReference>
<feature type="domain" description="DUF2147" evidence="2">
    <location>
        <begin position="31"/>
        <end position="151"/>
    </location>
</feature>
<feature type="signal peptide" evidence="1">
    <location>
        <begin position="1"/>
        <end position="20"/>
    </location>
</feature>
<dbReference type="PANTHER" id="PTHR36919:SF2">
    <property type="entry name" value="BLL6627 PROTEIN"/>
    <property type="match status" value="1"/>
</dbReference>
<keyword evidence="1" id="KW-0732">Signal</keyword>
<comment type="caution">
    <text evidence="3">The sequence shown here is derived from an EMBL/GenBank/DDBJ whole genome shotgun (WGS) entry which is preliminary data.</text>
</comment>
<evidence type="ECO:0000256" key="1">
    <source>
        <dbReference type="SAM" id="SignalP"/>
    </source>
</evidence>
<evidence type="ECO:0000313" key="4">
    <source>
        <dbReference type="Proteomes" id="UP000544222"/>
    </source>
</evidence>
<dbReference type="RefSeq" id="WP_183414378.1">
    <property type="nucleotide sequence ID" value="NZ_JACHYB010000002.1"/>
</dbReference>
<dbReference type="EMBL" id="JACHYB010000002">
    <property type="protein sequence ID" value="MBB3188639.1"/>
    <property type="molecule type" value="Genomic_DNA"/>
</dbReference>
<keyword evidence="4" id="KW-1185">Reference proteome</keyword>
<feature type="chain" id="PRO_5031422095" evidence="1">
    <location>
        <begin position="21"/>
        <end position="159"/>
    </location>
</feature>
<protein>
    <submittedName>
        <fullName evidence="3">Uncharacterized protein (DUF2147 family)</fullName>
    </submittedName>
</protein>